<name>A0ABN8E3Z4_9VIBR</name>
<dbReference type="InterPro" id="IPR050194">
    <property type="entry name" value="Glycosyltransferase_grp1"/>
</dbReference>
<dbReference type="Pfam" id="PF13439">
    <property type="entry name" value="Glyco_transf_4"/>
    <property type="match status" value="1"/>
</dbReference>
<reference evidence="3" key="1">
    <citation type="submission" date="2021-11" db="EMBL/GenBank/DDBJ databases">
        <authorList>
            <person name="Rodrigo-Torres L."/>
            <person name="Arahal R. D."/>
            <person name="Lucena T."/>
        </authorList>
    </citation>
    <scope>NUCLEOTIDE SEQUENCE</scope>
    <source>
        <strain evidence="3">CECT 7928</strain>
    </source>
</reference>
<dbReference type="EMBL" id="CAKLDM010000002">
    <property type="protein sequence ID" value="CAH0539995.1"/>
    <property type="molecule type" value="Genomic_DNA"/>
</dbReference>
<dbReference type="SUPFAM" id="SSF53756">
    <property type="entry name" value="UDP-Glycosyltransferase/glycogen phosphorylase"/>
    <property type="match status" value="1"/>
</dbReference>
<proteinExistence type="predicted"/>
<dbReference type="Gene3D" id="3.40.50.2000">
    <property type="entry name" value="Glycogen Phosphorylase B"/>
    <property type="match status" value="2"/>
</dbReference>
<feature type="domain" description="Glycosyl transferase family 1" evidence="1">
    <location>
        <begin position="212"/>
        <end position="331"/>
    </location>
</feature>
<evidence type="ECO:0000259" key="1">
    <source>
        <dbReference type="Pfam" id="PF00534"/>
    </source>
</evidence>
<keyword evidence="4" id="KW-1185">Reference proteome</keyword>
<dbReference type="InterPro" id="IPR001296">
    <property type="entry name" value="Glyco_trans_1"/>
</dbReference>
<dbReference type="Proteomes" id="UP000838748">
    <property type="component" value="Unassembled WGS sequence"/>
</dbReference>
<comment type="caution">
    <text evidence="3">The sequence shown here is derived from an EMBL/GenBank/DDBJ whole genome shotgun (WGS) entry which is preliminary data.</text>
</comment>
<accession>A0ABN8E3Z4</accession>
<dbReference type="CDD" id="cd03823">
    <property type="entry name" value="GT4_ExpE7-like"/>
    <property type="match status" value="1"/>
</dbReference>
<dbReference type="PANTHER" id="PTHR45947">
    <property type="entry name" value="SULFOQUINOVOSYL TRANSFERASE SQD2"/>
    <property type="match status" value="1"/>
</dbReference>
<evidence type="ECO:0000259" key="2">
    <source>
        <dbReference type="Pfam" id="PF13439"/>
    </source>
</evidence>
<organism evidence="3 4">
    <name type="scientific">Vibrio marisflavi CECT 7928</name>
    <dbReference type="NCBI Taxonomy" id="634439"/>
    <lineage>
        <taxon>Bacteria</taxon>
        <taxon>Pseudomonadati</taxon>
        <taxon>Pseudomonadota</taxon>
        <taxon>Gammaproteobacteria</taxon>
        <taxon>Vibrionales</taxon>
        <taxon>Vibrionaceae</taxon>
        <taxon>Vibrio</taxon>
    </lineage>
</organism>
<dbReference type="InterPro" id="IPR028098">
    <property type="entry name" value="Glyco_trans_4-like_N"/>
</dbReference>
<dbReference type="PANTHER" id="PTHR45947:SF13">
    <property type="entry name" value="TRANSFERASE"/>
    <property type="match status" value="1"/>
</dbReference>
<protein>
    <recommendedName>
        <fullName evidence="5">Glycosyltransferase</fullName>
    </recommendedName>
</protein>
<dbReference type="Pfam" id="PF00534">
    <property type="entry name" value="Glycos_transf_1"/>
    <property type="match status" value="1"/>
</dbReference>
<evidence type="ECO:0000313" key="4">
    <source>
        <dbReference type="Proteomes" id="UP000838748"/>
    </source>
</evidence>
<gene>
    <name evidence="3" type="ORF">VMF7928_02562</name>
</gene>
<evidence type="ECO:0000313" key="3">
    <source>
        <dbReference type="EMBL" id="CAH0539995.1"/>
    </source>
</evidence>
<feature type="domain" description="Glycosyltransferase subfamily 4-like N-terminal" evidence="2">
    <location>
        <begin position="15"/>
        <end position="209"/>
    </location>
</feature>
<dbReference type="RefSeq" id="WP_237362025.1">
    <property type="nucleotide sequence ID" value="NZ_CAKLDM010000002.1"/>
</dbReference>
<sequence length="381" mass="43006">MKVLIVNTLYSPYKVGGAEVSTQLLAETLVSKGHQVRVVTLTKETRRSQSEINGVEVVYVPLKNLYWPFSSTNQPAWKRLCWHLIDLYNLRMAKQVEQDLLEFKPDVVHTNNLAGFSVAVWSMIKRHRMRLVHTMRDYYLFHPNCTLFKDGKDIPIQAKSVRTWSWLKRHMSKKVDVAVGISHSISELHQKNGMFSNAKSAVVYNPVPTPKVKNNTGKPLTIGTIGRLTSEKGFDEFCHISERYNDKGVRFAAAGRFASGVLGEQLKNRAEKANIDLLGFVSLEAFLETVDIVVLPVKWQEPFGRTVVECALAGKLVFVSSKGGITELIPQFANVRNMSEFERYIDGLDGNSEIKQVEISTSLSEGFSLSNIACQYIENYK</sequence>
<evidence type="ECO:0008006" key="5">
    <source>
        <dbReference type="Google" id="ProtNLM"/>
    </source>
</evidence>